<dbReference type="FunFam" id="3.30.1330.40:FF:000001">
    <property type="entry name" value="L-PSP family endoribonuclease"/>
    <property type="match status" value="1"/>
</dbReference>
<reference evidence="3" key="2">
    <citation type="journal article" date="2013" name="PLoS ONE">
        <title>Genome implosion elicits host-confinement in Alcaligenaceae: evidence from the comparative genomics of Tetrathiobacter kashmirensis, a pathogen in the making.</title>
        <authorList>
            <person name="Ghosh W."/>
            <person name="Alam M."/>
            <person name="Roy C."/>
            <person name="Pyne P."/>
            <person name="George A."/>
            <person name="Chakraborty R."/>
            <person name="Majumder S."/>
            <person name="Agarwal A."/>
            <person name="Chakraborty S."/>
            <person name="Majumdar S."/>
            <person name="Gupta S.K."/>
        </authorList>
    </citation>
    <scope>NUCLEOTIDE SEQUENCE [LARGE SCALE GENOMIC DNA]</scope>
    <source>
        <strain evidence="3">WT001</strain>
    </source>
</reference>
<evidence type="ECO:0000313" key="3">
    <source>
        <dbReference type="Proteomes" id="UP000005267"/>
    </source>
</evidence>
<organism evidence="2 3">
    <name type="scientific">Advenella kashmirensis (strain DSM 17095 / LMG 22695 / WT001)</name>
    <name type="common">Tetrathiobacter kashmirensis</name>
    <dbReference type="NCBI Taxonomy" id="1036672"/>
    <lineage>
        <taxon>Bacteria</taxon>
        <taxon>Pseudomonadati</taxon>
        <taxon>Pseudomonadota</taxon>
        <taxon>Betaproteobacteria</taxon>
        <taxon>Burkholderiales</taxon>
        <taxon>Alcaligenaceae</taxon>
    </lineage>
</organism>
<dbReference type="RefSeq" id="WP_014750576.1">
    <property type="nucleotide sequence ID" value="NC_017964.1"/>
</dbReference>
<dbReference type="OrthoDB" id="9808943at2"/>
<dbReference type="GO" id="GO:0019239">
    <property type="term" value="F:deaminase activity"/>
    <property type="evidence" value="ECO:0007669"/>
    <property type="project" value="TreeGrafter"/>
</dbReference>
<dbReference type="CDD" id="cd00448">
    <property type="entry name" value="YjgF_YER057c_UK114_family"/>
    <property type="match status" value="1"/>
</dbReference>
<dbReference type="EMBL" id="CP003555">
    <property type="protein sequence ID" value="AFK62485.1"/>
    <property type="molecule type" value="Genomic_DNA"/>
</dbReference>
<dbReference type="InterPro" id="IPR006175">
    <property type="entry name" value="YjgF/YER057c/UK114"/>
</dbReference>
<dbReference type="SUPFAM" id="SSF55298">
    <property type="entry name" value="YjgF-like"/>
    <property type="match status" value="1"/>
</dbReference>
<dbReference type="Pfam" id="PF01042">
    <property type="entry name" value="Ribonuc_L-PSP"/>
    <property type="match status" value="1"/>
</dbReference>
<gene>
    <name evidence="2" type="ordered locus">TKWG_11375</name>
</gene>
<accession>I3UBU7</accession>
<keyword evidence="3" id="KW-1185">Reference proteome</keyword>
<dbReference type="NCBIfam" id="TIGR00004">
    <property type="entry name" value="Rid family detoxifying hydrolase"/>
    <property type="match status" value="1"/>
</dbReference>
<comment type="similarity">
    <text evidence="1">Belongs to the RutC family.</text>
</comment>
<dbReference type="Proteomes" id="UP000005267">
    <property type="component" value="Chromosome"/>
</dbReference>
<dbReference type="STRING" id="1036672.TKWG_11375"/>
<dbReference type="InterPro" id="IPR006056">
    <property type="entry name" value="RidA"/>
</dbReference>
<dbReference type="GO" id="GO:0005829">
    <property type="term" value="C:cytosol"/>
    <property type="evidence" value="ECO:0007669"/>
    <property type="project" value="TreeGrafter"/>
</dbReference>
<dbReference type="HOGENOM" id="CLU_100715_7_1_4"/>
<sequence length="128" mass="13367">MTKQVIQTDKAPSAIGPYSQAVVAPAGSTVYLSGQIGLDPSTGDLVSEQVEEQVRQAFSNMSAVIHAAGGSLHSIVKLTLFLTDLANFGIANTVMSELIPEPFPARSTVEVSALPKGALFEVEAIIIV</sequence>
<evidence type="ECO:0000256" key="1">
    <source>
        <dbReference type="ARBA" id="ARBA00010552"/>
    </source>
</evidence>
<name>I3UBU7_ADVKW</name>
<proteinExistence type="inferred from homology"/>
<dbReference type="PANTHER" id="PTHR11803">
    <property type="entry name" value="2-IMINOBUTANOATE/2-IMINOPROPANOATE DEAMINASE RIDA"/>
    <property type="match status" value="1"/>
</dbReference>
<evidence type="ECO:0000313" key="2">
    <source>
        <dbReference type="EMBL" id="AFK62485.1"/>
    </source>
</evidence>
<dbReference type="KEGG" id="aka:TKWG_11375"/>
<dbReference type="AlphaFoldDB" id="I3UBU7"/>
<protein>
    <submittedName>
        <fullName evidence="2">Translational inhibitor</fullName>
    </submittedName>
</protein>
<dbReference type="Gene3D" id="3.30.1330.40">
    <property type="entry name" value="RutC-like"/>
    <property type="match status" value="1"/>
</dbReference>
<reference evidence="2 3" key="1">
    <citation type="journal article" date="2011" name="J. Bacteriol.">
        <title>Whole-genome shotgun sequencing of the sulfur-oxidizing chemoautotroph Tetrathiobacter kashmirensis.</title>
        <authorList>
            <person name="Ghosh W."/>
            <person name="George A."/>
            <person name="Agarwal A."/>
            <person name="Raj P."/>
            <person name="Alam M."/>
            <person name="Pyne P."/>
            <person name="Das Gupta S.K."/>
        </authorList>
    </citation>
    <scope>NUCLEOTIDE SEQUENCE [LARGE SCALE GENOMIC DNA]</scope>
    <source>
        <strain evidence="2 3">WT001</strain>
    </source>
</reference>
<dbReference type="InterPro" id="IPR035959">
    <property type="entry name" value="RutC-like_sf"/>
</dbReference>
<dbReference type="PANTHER" id="PTHR11803:SF39">
    <property type="entry name" value="2-IMINOBUTANOATE_2-IMINOPROPANOATE DEAMINASE"/>
    <property type="match status" value="1"/>
</dbReference>